<sequence>MSFNLLIFHHQQQDQQQKQKQQQQQQDVESNEMLPIIRRYHSPRLFRSSNRNIKSDTTTTSSTSTTSTNSTGFIRYSQRYSNNSDVVKYGTIKNKNNHTRKTILFQRKYSKIIYFLHIHKSAGTYFCQQAFKNQMSANYPMNCNVQENQRCCGIDTIDVNYQSQIDYAQSSTFDVVASEKEMYDIMIPQYYDYVVSLRHSQSRYYSHWSHLKRTAIEIYNKRYKFELKIQRNNYILQQQQQQQERQEYEQQQQGFDDNDVMDDPGHYNLTIRDQNGAFHPVGNYTKWILGQPDNYNVRMICGSRCIDVPKYQLTKELFNYTLERIWYNFSHIIFVEDMEESFNRFATAYGWNNGTNDSDSISSTATTRIQTALQHQQHRDKTTATQTEKSSSSSLHGWDPYMSVLDDALYEFAKRKYNYDSRADDAANDNSNNNRNGTNSSSHLPTSMVSSSLASLPLLETFKNQDLVDQYFQEGHSRNCINACCGVCSKW</sequence>
<dbReference type="AlphaFoldDB" id="A0A1E7F4X9"/>
<feature type="region of interest" description="Disordered" evidence="1">
    <location>
        <begin position="45"/>
        <end position="70"/>
    </location>
</feature>
<feature type="compositionally biased region" description="Low complexity" evidence="1">
    <location>
        <begin position="13"/>
        <end position="27"/>
    </location>
</feature>
<feature type="region of interest" description="Disordered" evidence="1">
    <location>
        <begin position="10"/>
        <end position="33"/>
    </location>
</feature>
<dbReference type="Proteomes" id="UP000095751">
    <property type="component" value="Unassembled WGS sequence"/>
</dbReference>
<feature type="region of interest" description="Disordered" evidence="1">
    <location>
        <begin position="240"/>
        <end position="259"/>
    </location>
</feature>
<dbReference type="InParanoid" id="A0A1E7F4X9"/>
<keyword evidence="3" id="KW-1185">Reference proteome</keyword>
<feature type="compositionally biased region" description="Polar residues" evidence="1">
    <location>
        <begin position="437"/>
        <end position="446"/>
    </location>
</feature>
<dbReference type="OrthoDB" id="46768at2759"/>
<protein>
    <submittedName>
        <fullName evidence="2">Uncharacterized protein</fullName>
    </submittedName>
</protein>
<evidence type="ECO:0000313" key="2">
    <source>
        <dbReference type="EMBL" id="OEU13210.1"/>
    </source>
</evidence>
<proteinExistence type="predicted"/>
<dbReference type="KEGG" id="fcy:FRACYDRAFT_241544"/>
<reference evidence="2 3" key="1">
    <citation type="submission" date="2016-09" db="EMBL/GenBank/DDBJ databases">
        <title>Extensive genetic diversity and differential bi-allelic expression allows diatom success in the polar Southern Ocean.</title>
        <authorList>
            <consortium name="DOE Joint Genome Institute"/>
            <person name="Mock T."/>
            <person name="Otillar R.P."/>
            <person name="Strauss J."/>
            <person name="Dupont C."/>
            <person name="Frickenhaus S."/>
            <person name="Maumus F."/>
            <person name="Mcmullan M."/>
            <person name="Sanges R."/>
            <person name="Schmutz J."/>
            <person name="Toseland A."/>
            <person name="Valas R."/>
            <person name="Veluchamy A."/>
            <person name="Ward B.J."/>
            <person name="Allen A."/>
            <person name="Barry K."/>
            <person name="Falciatore A."/>
            <person name="Ferrante M."/>
            <person name="Fortunato A.E."/>
            <person name="Gloeckner G."/>
            <person name="Gruber A."/>
            <person name="Hipkin R."/>
            <person name="Janech M."/>
            <person name="Kroth P."/>
            <person name="Leese F."/>
            <person name="Lindquist E."/>
            <person name="Lyon B.R."/>
            <person name="Martin J."/>
            <person name="Mayer C."/>
            <person name="Parker M."/>
            <person name="Quesneville H."/>
            <person name="Raymond J."/>
            <person name="Uhlig C."/>
            <person name="Valentin K.U."/>
            <person name="Worden A.Z."/>
            <person name="Armbrust E.V."/>
            <person name="Bowler C."/>
            <person name="Green B."/>
            <person name="Moulton V."/>
            <person name="Van Oosterhout C."/>
            <person name="Grigoriev I."/>
        </authorList>
    </citation>
    <scope>NUCLEOTIDE SEQUENCE [LARGE SCALE GENOMIC DNA]</scope>
    <source>
        <strain evidence="2 3">CCMP1102</strain>
    </source>
</reference>
<dbReference type="Gene3D" id="3.40.50.300">
    <property type="entry name" value="P-loop containing nucleotide triphosphate hydrolases"/>
    <property type="match status" value="1"/>
</dbReference>
<feature type="compositionally biased region" description="Polar residues" evidence="1">
    <location>
        <begin position="383"/>
        <end position="395"/>
    </location>
</feature>
<feature type="compositionally biased region" description="Low complexity" evidence="1">
    <location>
        <begin position="55"/>
        <end position="70"/>
    </location>
</feature>
<feature type="region of interest" description="Disordered" evidence="1">
    <location>
        <begin position="371"/>
        <end position="395"/>
    </location>
</feature>
<feature type="region of interest" description="Disordered" evidence="1">
    <location>
        <begin position="423"/>
        <end position="446"/>
    </location>
</feature>
<evidence type="ECO:0000313" key="3">
    <source>
        <dbReference type="Proteomes" id="UP000095751"/>
    </source>
</evidence>
<feature type="compositionally biased region" description="Low complexity" evidence="1">
    <location>
        <begin position="240"/>
        <end position="253"/>
    </location>
</feature>
<dbReference type="InterPro" id="IPR027417">
    <property type="entry name" value="P-loop_NTPase"/>
</dbReference>
<name>A0A1E7F4X9_9STRA</name>
<organism evidence="2 3">
    <name type="scientific">Fragilariopsis cylindrus CCMP1102</name>
    <dbReference type="NCBI Taxonomy" id="635003"/>
    <lineage>
        <taxon>Eukaryota</taxon>
        <taxon>Sar</taxon>
        <taxon>Stramenopiles</taxon>
        <taxon>Ochrophyta</taxon>
        <taxon>Bacillariophyta</taxon>
        <taxon>Bacillariophyceae</taxon>
        <taxon>Bacillariophycidae</taxon>
        <taxon>Bacillariales</taxon>
        <taxon>Bacillariaceae</taxon>
        <taxon>Fragilariopsis</taxon>
    </lineage>
</organism>
<evidence type="ECO:0000256" key="1">
    <source>
        <dbReference type="SAM" id="MobiDB-lite"/>
    </source>
</evidence>
<accession>A0A1E7F4X9</accession>
<gene>
    <name evidence="2" type="ORF">FRACYDRAFT_241544</name>
</gene>
<dbReference type="EMBL" id="KV784361">
    <property type="protein sequence ID" value="OEU13210.1"/>
    <property type="molecule type" value="Genomic_DNA"/>
</dbReference>